<sequence>DKIVTQYKKESEMLPPPQLSIASWIAAGLCTTAMYNLATGKPVNYFPKFYLSSLLP</sequence>
<protein>
    <submittedName>
        <fullName evidence="2">Thiamine biosynthesis protein ThiF</fullName>
    </submittedName>
</protein>
<keyword evidence="3" id="KW-1185">Reference proteome</keyword>
<dbReference type="AlphaFoldDB" id="A0A096B187"/>
<reference evidence="2 3" key="1">
    <citation type="submission" date="2014-07" db="EMBL/GenBank/DDBJ databases">
        <authorList>
            <person name="McCorrison J."/>
            <person name="Sanka R."/>
            <person name="Torralba M."/>
            <person name="Gillis M."/>
            <person name="Haft D.H."/>
            <person name="Methe B."/>
            <person name="Sutton G."/>
            <person name="Nelson K.E."/>
        </authorList>
    </citation>
    <scope>NUCLEOTIDE SEQUENCE [LARGE SCALE GENOMIC DNA]</scope>
    <source>
        <strain evidence="2 3">DNF00058</strain>
    </source>
</reference>
<keyword evidence="1" id="KW-1133">Transmembrane helix</keyword>
<gene>
    <name evidence="2" type="ORF">HMPREF9302_02270</name>
</gene>
<dbReference type="Proteomes" id="UP000029614">
    <property type="component" value="Unassembled WGS sequence"/>
</dbReference>
<feature type="non-terminal residue" evidence="2">
    <location>
        <position position="1"/>
    </location>
</feature>
<accession>A0A096B187</accession>
<name>A0A096B187_9BACT</name>
<keyword evidence="1" id="KW-0812">Transmembrane</keyword>
<keyword evidence="1" id="KW-0472">Membrane</keyword>
<organism evidence="2 3">
    <name type="scientific">Prevotella amnii DNF00058</name>
    <dbReference type="NCBI Taxonomy" id="1401066"/>
    <lineage>
        <taxon>Bacteria</taxon>
        <taxon>Pseudomonadati</taxon>
        <taxon>Bacteroidota</taxon>
        <taxon>Bacteroidia</taxon>
        <taxon>Bacteroidales</taxon>
        <taxon>Prevotellaceae</taxon>
        <taxon>Prevotella</taxon>
    </lineage>
</organism>
<evidence type="ECO:0000256" key="1">
    <source>
        <dbReference type="SAM" id="Phobius"/>
    </source>
</evidence>
<comment type="caution">
    <text evidence="2">The sequence shown here is derived from an EMBL/GenBank/DDBJ whole genome shotgun (WGS) entry which is preliminary data.</text>
</comment>
<proteinExistence type="predicted"/>
<dbReference type="EMBL" id="JRNU01000007">
    <property type="protein sequence ID" value="KGF52790.1"/>
    <property type="molecule type" value="Genomic_DNA"/>
</dbReference>
<evidence type="ECO:0000313" key="3">
    <source>
        <dbReference type="Proteomes" id="UP000029614"/>
    </source>
</evidence>
<feature type="transmembrane region" description="Helical" evidence="1">
    <location>
        <begin position="21"/>
        <end position="38"/>
    </location>
</feature>
<evidence type="ECO:0000313" key="2">
    <source>
        <dbReference type="EMBL" id="KGF52790.1"/>
    </source>
</evidence>